<feature type="region of interest" description="Disordered" evidence="1">
    <location>
        <begin position="460"/>
        <end position="759"/>
    </location>
</feature>
<keyword evidence="3" id="KW-1185">Reference proteome</keyword>
<dbReference type="Proteomes" id="UP001140513">
    <property type="component" value="Unassembled WGS sequence"/>
</dbReference>
<proteinExistence type="predicted"/>
<feature type="compositionally biased region" description="Basic and acidic residues" evidence="1">
    <location>
        <begin position="578"/>
        <end position="590"/>
    </location>
</feature>
<feature type="compositionally biased region" description="Polar residues" evidence="1">
    <location>
        <begin position="259"/>
        <end position="269"/>
    </location>
</feature>
<feature type="compositionally biased region" description="Polar residues" evidence="1">
    <location>
        <begin position="206"/>
        <end position="220"/>
    </location>
</feature>
<dbReference type="OrthoDB" id="10596359at2759"/>
<feature type="compositionally biased region" description="Polar residues" evidence="1">
    <location>
        <begin position="648"/>
        <end position="666"/>
    </location>
</feature>
<feature type="region of interest" description="Disordered" evidence="1">
    <location>
        <begin position="195"/>
        <end position="285"/>
    </location>
</feature>
<dbReference type="EMBL" id="JAPEUX010000006">
    <property type="protein sequence ID" value="KAJ4350206.1"/>
    <property type="molecule type" value="Genomic_DNA"/>
</dbReference>
<feature type="compositionally biased region" description="Basic and acidic residues" evidence="1">
    <location>
        <begin position="738"/>
        <end position="748"/>
    </location>
</feature>
<feature type="compositionally biased region" description="Low complexity" evidence="1">
    <location>
        <begin position="248"/>
        <end position="258"/>
    </location>
</feature>
<evidence type="ECO:0000256" key="1">
    <source>
        <dbReference type="SAM" id="MobiDB-lite"/>
    </source>
</evidence>
<dbReference type="GeneID" id="80912357"/>
<dbReference type="AlphaFoldDB" id="A0A9W8XIX0"/>
<feature type="compositionally biased region" description="Basic and acidic residues" evidence="1">
    <location>
        <begin position="228"/>
        <end position="247"/>
    </location>
</feature>
<comment type="caution">
    <text evidence="2">The sequence shown here is derived from an EMBL/GenBank/DDBJ whole genome shotgun (WGS) entry which is preliminary data.</text>
</comment>
<accession>A0A9W8XIX0</accession>
<name>A0A9W8XIX0_9PLEO</name>
<dbReference type="RefSeq" id="XP_056069136.1">
    <property type="nucleotide sequence ID" value="XM_056217580.1"/>
</dbReference>
<gene>
    <name evidence="2" type="ORF">N0V89_008827</name>
</gene>
<evidence type="ECO:0000313" key="2">
    <source>
        <dbReference type="EMBL" id="KAJ4350206.1"/>
    </source>
</evidence>
<organism evidence="2 3">
    <name type="scientific">Didymosphaeria variabile</name>
    <dbReference type="NCBI Taxonomy" id="1932322"/>
    <lineage>
        <taxon>Eukaryota</taxon>
        <taxon>Fungi</taxon>
        <taxon>Dikarya</taxon>
        <taxon>Ascomycota</taxon>
        <taxon>Pezizomycotina</taxon>
        <taxon>Dothideomycetes</taxon>
        <taxon>Pleosporomycetidae</taxon>
        <taxon>Pleosporales</taxon>
        <taxon>Massarineae</taxon>
        <taxon>Didymosphaeriaceae</taxon>
        <taxon>Didymosphaeria</taxon>
    </lineage>
</organism>
<feature type="compositionally biased region" description="Low complexity" evidence="1">
    <location>
        <begin position="632"/>
        <end position="647"/>
    </location>
</feature>
<feature type="compositionally biased region" description="Polar residues" evidence="1">
    <location>
        <begin position="531"/>
        <end position="562"/>
    </location>
</feature>
<feature type="compositionally biased region" description="Acidic residues" evidence="1">
    <location>
        <begin position="705"/>
        <end position="727"/>
    </location>
</feature>
<feature type="compositionally biased region" description="Basic residues" evidence="1">
    <location>
        <begin position="690"/>
        <end position="699"/>
    </location>
</feature>
<sequence>MSEQGRKIKLGSPEFRELMAKKAAIAAAAAASAIASHAPVANETPAPNAPATGILAQVSAAIPPGTFRATAAPGRAPETAPDFVLSSTLQSMPTAIPDVSTTQADEPAYHTLESGWGHSKGKEVACHNPTLYHAVSYLSTYSSTVSDKHQPANFGFVLSDQLPFGVSSSGNSSYYSPIRIFPSIDGTYRSANAEVQRKPSWGAASKPSTKSKPNEPTVSVAQRHKYVQHREQPVQQDHKTSQPEERSAAPSRSAPPARQSVQQHASQSPRPAHIPVNECPSRSPRLGHQPVHLRYFDSYGALDCGAQTLGLYLDGLRDELTIRGLPFPKTDNWRDLASVLAENDKEWRKQLFTLEREVLSKLCGKEKVDAFMRTEPFKNQEYFDYGDLEAELIYHYKETPEFSELMTNVLDLRSVAYNMLLHIANHEYVSLGTKMPDFHPDFARRIADFRARKIATEGSPLRQRVEKYARGRGTISPPERSDTAPVGSQGRKRRRGKDLQEEGETKPANKKPRKNAASVSIEKEFAAFQPGSATGSSPEQSTLATPASRSPINVNPVSTPGSKHTKRQGDTEGEEGLDTGKKKPRRDATLTKKAPTTTQDEAAAGATSEQSEHEIQPMNRKPQQDAAHVDKASASASTRERSTTASSICETSQAQSRKTKAATQSPLEEDRDPSESDTPTGDHDSLQTRSIKRNLRSNKRKEPEPEYVWEWEDEDLSDFIDDGDEDESVRPSKRKRRNSDEKKRFDRAKFRRTTNLVKD</sequence>
<evidence type="ECO:0000313" key="3">
    <source>
        <dbReference type="Proteomes" id="UP001140513"/>
    </source>
</evidence>
<feature type="compositionally biased region" description="Basic and acidic residues" evidence="1">
    <location>
        <begin position="497"/>
        <end position="507"/>
    </location>
</feature>
<reference evidence="2" key="1">
    <citation type="submission" date="2022-10" db="EMBL/GenBank/DDBJ databases">
        <title>Tapping the CABI collections for fungal endophytes: first genome assemblies for Collariella, Neodidymelliopsis, Ascochyta clinopodiicola, Didymella pomorum, Didymosphaeria variabile, Neocosmospora piperis and Neocucurbitaria cava.</title>
        <authorList>
            <person name="Hill R."/>
        </authorList>
    </citation>
    <scope>NUCLEOTIDE SEQUENCE</scope>
    <source>
        <strain evidence="2">IMI 356815</strain>
    </source>
</reference>
<protein>
    <submittedName>
        <fullName evidence="2">Uncharacterized protein</fullName>
    </submittedName>
</protein>